<comment type="caution">
    <text evidence="14">The sequence shown here is derived from an EMBL/GenBank/DDBJ whole genome shotgun (WGS) entry which is preliminary data.</text>
</comment>
<evidence type="ECO:0000256" key="3">
    <source>
        <dbReference type="ARBA" id="ARBA00022448"/>
    </source>
</evidence>
<comment type="similarity">
    <text evidence="2">Belongs to the TMEM175 family.</text>
</comment>
<evidence type="ECO:0000256" key="9">
    <source>
        <dbReference type="ARBA" id="ARBA00023065"/>
    </source>
</evidence>
<dbReference type="InterPro" id="IPR010617">
    <property type="entry name" value="TMEM175-like"/>
</dbReference>
<keyword evidence="8 13" id="KW-1133">Transmembrane helix</keyword>
<keyword evidence="5 13" id="KW-0812">Transmembrane</keyword>
<evidence type="ECO:0000256" key="1">
    <source>
        <dbReference type="ARBA" id="ARBA00004141"/>
    </source>
</evidence>
<evidence type="ECO:0000256" key="8">
    <source>
        <dbReference type="ARBA" id="ARBA00022989"/>
    </source>
</evidence>
<dbReference type="Pfam" id="PF06736">
    <property type="entry name" value="TMEM175"/>
    <property type="match status" value="1"/>
</dbReference>
<proteinExistence type="inferred from homology"/>
<dbReference type="Proteomes" id="UP000075583">
    <property type="component" value="Unassembled WGS sequence"/>
</dbReference>
<protein>
    <recommendedName>
        <fullName evidence="16">DUF1211 domain-containing protein</fullName>
    </recommendedName>
</protein>
<evidence type="ECO:0000256" key="10">
    <source>
        <dbReference type="ARBA" id="ARBA00023136"/>
    </source>
</evidence>
<dbReference type="GO" id="GO:0005267">
    <property type="term" value="F:potassium channel activity"/>
    <property type="evidence" value="ECO:0007669"/>
    <property type="project" value="UniProtKB-KW"/>
</dbReference>
<keyword evidence="10 13" id="KW-0472">Membrane</keyword>
<feature type="transmembrane region" description="Helical" evidence="13">
    <location>
        <begin position="12"/>
        <end position="32"/>
    </location>
</feature>
<dbReference type="OrthoDB" id="7626281at2"/>
<gene>
    <name evidence="14" type="ORF">MB14_09010</name>
</gene>
<dbReference type="GO" id="GO:0016020">
    <property type="term" value="C:membrane"/>
    <property type="evidence" value="ECO:0007669"/>
    <property type="project" value="UniProtKB-SubCell"/>
</dbReference>
<reference evidence="14" key="1">
    <citation type="submission" date="2016-01" db="EMBL/GenBank/DDBJ databases">
        <title>Genome sequencing of Roseivirga ehrenbergii KMM 6017.</title>
        <authorList>
            <person name="Selvaratnam C."/>
            <person name="Thevarajoo S."/>
            <person name="Goh K.M."/>
            <person name="Ee R."/>
            <person name="Chan K.-G."/>
            <person name="Chong C.S."/>
        </authorList>
    </citation>
    <scope>NUCLEOTIDE SEQUENCE [LARGE SCALE GENOMIC DNA]</scope>
    <source>
        <strain evidence="14">KMM 6017</strain>
    </source>
</reference>
<keyword evidence="6" id="KW-0631">Potassium channel</keyword>
<keyword evidence="15" id="KW-1185">Reference proteome</keyword>
<organism evidence="14 15">
    <name type="scientific">Roseivirga ehrenbergii (strain DSM 102268 / JCM 13514 / KCTC 12282 / NCIMB 14502 / KMM 6017)</name>
    <dbReference type="NCBI Taxonomy" id="279360"/>
    <lineage>
        <taxon>Bacteria</taxon>
        <taxon>Pseudomonadati</taxon>
        <taxon>Bacteroidota</taxon>
        <taxon>Cytophagia</taxon>
        <taxon>Cytophagales</taxon>
        <taxon>Roseivirgaceae</taxon>
        <taxon>Roseivirga</taxon>
    </lineage>
</organism>
<dbReference type="STRING" id="279360.MB14_09010"/>
<evidence type="ECO:0000256" key="11">
    <source>
        <dbReference type="ARBA" id="ARBA00023303"/>
    </source>
</evidence>
<dbReference type="AlphaFoldDB" id="A0A150X0C2"/>
<feature type="transmembrane region" description="Helical" evidence="13">
    <location>
        <begin position="90"/>
        <end position="110"/>
    </location>
</feature>
<dbReference type="GO" id="GO:0015252">
    <property type="term" value="F:proton channel activity"/>
    <property type="evidence" value="ECO:0007669"/>
    <property type="project" value="InterPro"/>
</dbReference>
<keyword evidence="11" id="KW-0407">Ion channel</keyword>
<dbReference type="EMBL" id="LQZQ01000049">
    <property type="protein sequence ID" value="KYG72174.1"/>
    <property type="molecule type" value="Genomic_DNA"/>
</dbReference>
<sequence length="208" mass="23837">MTKTPFERGRIISFIDAVFSIAMTLLVLEVAIPTYEAVAEKGTWGILAGLIPNFIGLLVSFLVTAVYWIAHLRIMSYVVDFDKKLLWLNIFLLLFVVLMPFSTSFYVNGFDLLGPFIFYSFNLAAIGLFNYLIVRYVVKKEITTQGMNPITGQWESWRAFNSFGVWAVAAILGFFFPWIARFFFIAIFIFQAFINAHFKKKINKTVST</sequence>
<evidence type="ECO:0008006" key="16">
    <source>
        <dbReference type="Google" id="ProtNLM"/>
    </source>
</evidence>
<evidence type="ECO:0000313" key="14">
    <source>
        <dbReference type="EMBL" id="KYG72174.1"/>
    </source>
</evidence>
<keyword evidence="9" id="KW-0406">Ion transport</keyword>
<evidence type="ECO:0000256" key="5">
    <source>
        <dbReference type="ARBA" id="ARBA00022692"/>
    </source>
</evidence>
<evidence type="ECO:0000256" key="7">
    <source>
        <dbReference type="ARBA" id="ARBA00022958"/>
    </source>
</evidence>
<evidence type="ECO:0000256" key="13">
    <source>
        <dbReference type="SAM" id="Phobius"/>
    </source>
</evidence>
<dbReference type="PANTHER" id="PTHR31462:SF5">
    <property type="entry name" value="ENDOSOMAL_LYSOSOMAL PROTON CHANNEL TMEM175"/>
    <property type="match status" value="1"/>
</dbReference>
<evidence type="ECO:0000256" key="6">
    <source>
        <dbReference type="ARBA" id="ARBA00022826"/>
    </source>
</evidence>
<keyword evidence="7" id="KW-0630">Potassium</keyword>
<dbReference type="PANTHER" id="PTHR31462">
    <property type="entry name" value="ENDOSOMAL/LYSOSOMAL POTASSIUM CHANNEL TMEM175"/>
    <property type="match status" value="1"/>
</dbReference>
<evidence type="ECO:0000256" key="4">
    <source>
        <dbReference type="ARBA" id="ARBA00022538"/>
    </source>
</evidence>
<evidence type="ECO:0000256" key="2">
    <source>
        <dbReference type="ARBA" id="ARBA00006920"/>
    </source>
</evidence>
<feature type="transmembrane region" description="Helical" evidence="13">
    <location>
        <begin position="44"/>
        <end position="69"/>
    </location>
</feature>
<accession>A0A150X0C2</accession>
<keyword evidence="4" id="KW-0633">Potassium transport</keyword>
<comment type="catalytic activity">
    <reaction evidence="12">
        <text>K(+)(in) = K(+)(out)</text>
        <dbReference type="Rhea" id="RHEA:29463"/>
        <dbReference type="ChEBI" id="CHEBI:29103"/>
    </reaction>
</comment>
<comment type="subcellular location">
    <subcellularLocation>
        <location evidence="1">Membrane</location>
        <topology evidence="1">Multi-pass membrane protein</topology>
    </subcellularLocation>
</comment>
<evidence type="ECO:0000313" key="15">
    <source>
        <dbReference type="Proteomes" id="UP000075583"/>
    </source>
</evidence>
<feature type="transmembrane region" description="Helical" evidence="13">
    <location>
        <begin position="159"/>
        <end position="176"/>
    </location>
</feature>
<keyword evidence="3" id="KW-0813">Transport</keyword>
<feature type="transmembrane region" description="Helical" evidence="13">
    <location>
        <begin position="116"/>
        <end position="138"/>
    </location>
</feature>
<name>A0A150X0C2_ROSEK</name>
<evidence type="ECO:0000256" key="12">
    <source>
        <dbReference type="ARBA" id="ARBA00034430"/>
    </source>
</evidence>
<dbReference type="RefSeq" id="WP_062593188.1">
    <property type="nucleotide sequence ID" value="NZ_LQZQ01000049.1"/>
</dbReference>